<name>A0ABS2BHU9_9NEIS</name>
<evidence type="ECO:0000256" key="2">
    <source>
        <dbReference type="ARBA" id="ARBA00022741"/>
    </source>
</evidence>
<accession>A0ABS2BHU9</accession>
<dbReference type="InterPro" id="IPR052032">
    <property type="entry name" value="ATP-dep_AA_Ligase"/>
</dbReference>
<dbReference type="InterPro" id="IPR011761">
    <property type="entry name" value="ATP-grasp"/>
</dbReference>
<keyword evidence="7" id="KW-1185">Reference proteome</keyword>
<dbReference type="PANTHER" id="PTHR43585">
    <property type="entry name" value="FUMIPYRROLE BIOSYNTHESIS PROTEIN C"/>
    <property type="match status" value="1"/>
</dbReference>
<keyword evidence="1" id="KW-0436">Ligase</keyword>
<evidence type="ECO:0000313" key="6">
    <source>
        <dbReference type="EMBL" id="MBM3115192.1"/>
    </source>
</evidence>
<dbReference type="EMBL" id="JAESND010000001">
    <property type="protein sequence ID" value="MBM3115192.1"/>
    <property type="molecule type" value="Genomic_DNA"/>
</dbReference>
<dbReference type="SUPFAM" id="SSF56059">
    <property type="entry name" value="Glutathione synthetase ATP-binding domain-like"/>
    <property type="match status" value="1"/>
</dbReference>
<evidence type="ECO:0000256" key="4">
    <source>
        <dbReference type="PROSITE-ProRule" id="PRU00409"/>
    </source>
</evidence>
<dbReference type="PROSITE" id="PS50975">
    <property type="entry name" value="ATP_GRASP"/>
    <property type="match status" value="1"/>
</dbReference>
<reference evidence="6 7" key="1">
    <citation type="submission" date="2021-01" db="EMBL/GenBank/DDBJ databases">
        <title>Draft Genome Sequence and Polyhydroxyalkanoate Biosynthetic Potential of Jeongeupia naejangsanensis Type Strain DSM 24253.</title>
        <authorList>
            <person name="Turrini P."/>
            <person name="Artuso I."/>
            <person name="Lugli G.A."/>
            <person name="Frangipani E."/>
            <person name="Ventura M."/>
            <person name="Visca P."/>
        </authorList>
    </citation>
    <scope>NUCLEOTIDE SEQUENCE [LARGE SCALE GENOMIC DNA]</scope>
    <source>
        <strain evidence="6 7">DSM 24253</strain>
    </source>
</reference>
<feature type="domain" description="ATP-grasp" evidence="5">
    <location>
        <begin position="112"/>
        <end position="305"/>
    </location>
</feature>
<evidence type="ECO:0000259" key="5">
    <source>
        <dbReference type="PROSITE" id="PS50975"/>
    </source>
</evidence>
<keyword evidence="3 4" id="KW-0067">ATP-binding</keyword>
<sequence length="401" mass="43975">MNILILHRIPYHKIEYDRGIDHGTHHVVYLGTEAALSNIPAELRCEKWLRPGVDKTEVEAINAISERHTRFDAVLSLSEYELMSAAIVREHFGIAGASVAQIERVRNKLLMKHIVDAAGIAVPQNLSLSEFFASAHLKWSGKTVLKPVDGASSENVLVFESPQQLKDALVDRRIGITSVDAGDYEAYEVEQFVSGDILHIDGLMLNGQLKLIVSSKYVGNCLAFAKGQPLGSVQIDTTDELRTWSLAVLGAIGLSSGSFHLEAIQSERGLVFLEIANRVGGAEVVAAVELATGVHLPSAELKAYLGEAVDAPAETLFAKKFGWFVFPGHHLEQEFCVVKHSGQFRQDEMVVRWNELAHDQPLTKRITYQSVEVPVAGIVGAECSTRLASFMSDIFATVEVH</sequence>
<evidence type="ECO:0000256" key="1">
    <source>
        <dbReference type="ARBA" id="ARBA00022598"/>
    </source>
</evidence>
<evidence type="ECO:0000256" key="3">
    <source>
        <dbReference type="ARBA" id="ARBA00022840"/>
    </source>
</evidence>
<dbReference type="Gene3D" id="3.30.470.20">
    <property type="entry name" value="ATP-grasp fold, B domain"/>
    <property type="match status" value="1"/>
</dbReference>
<dbReference type="PANTHER" id="PTHR43585:SF2">
    <property type="entry name" value="ATP-GRASP ENZYME FSQD"/>
    <property type="match status" value="1"/>
</dbReference>
<proteinExistence type="predicted"/>
<dbReference type="RefSeq" id="WP_203536834.1">
    <property type="nucleotide sequence ID" value="NZ_JAESND010000001.1"/>
</dbReference>
<gene>
    <name evidence="6" type="ORF">JMJ54_05055</name>
</gene>
<dbReference type="Proteomes" id="UP000809431">
    <property type="component" value="Unassembled WGS sequence"/>
</dbReference>
<comment type="caution">
    <text evidence="6">The sequence shown here is derived from an EMBL/GenBank/DDBJ whole genome shotgun (WGS) entry which is preliminary data.</text>
</comment>
<keyword evidence="2 4" id="KW-0547">Nucleotide-binding</keyword>
<organism evidence="6 7">
    <name type="scientific">Jeongeupia naejangsanensis</name>
    <dbReference type="NCBI Taxonomy" id="613195"/>
    <lineage>
        <taxon>Bacteria</taxon>
        <taxon>Pseudomonadati</taxon>
        <taxon>Pseudomonadota</taxon>
        <taxon>Betaproteobacteria</taxon>
        <taxon>Neisseriales</taxon>
        <taxon>Chitinibacteraceae</taxon>
        <taxon>Jeongeupia</taxon>
    </lineage>
</organism>
<evidence type="ECO:0000313" key="7">
    <source>
        <dbReference type="Proteomes" id="UP000809431"/>
    </source>
</evidence>
<dbReference type="Gene3D" id="3.40.50.20">
    <property type="match status" value="1"/>
</dbReference>
<protein>
    <recommendedName>
        <fullName evidence="5">ATP-grasp domain-containing protein</fullName>
    </recommendedName>
</protein>